<evidence type="ECO:0000313" key="1">
    <source>
        <dbReference type="EMBL" id="GMU06712.1"/>
    </source>
</evidence>
<dbReference type="PROSITE" id="PS51257">
    <property type="entry name" value="PROKAR_LIPOPROTEIN"/>
    <property type="match status" value="1"/>
</dbReference>
<sequence length="247" mass="26364">MNVARCIAVVMTLFVVACGNVEETPEAENLSGPLAEQVKELRACSTSLDCRSNCACTNGVCAPSFSPFPPAGYCDVPPVRACVTGADCTSGCVCSSNVCVNDGGFSPPANCLLAPPDSYENDDTHTSASSYLGYPQVGHTLHRAGDVDWVLGTTNLHQLLTVEAYNLRNSAELRLDVYAYDHPTRTLGARLASTTATVCSDITPSCMMYRLSVNVTPGVYAVKITDRRNVPAGSDWRPTAGYDLKMY</sequence>
<comment type="caution">
    <text evidence="1">The sequence shown here is derived from an EMBL/GenBank/DDBJ whole genome shotgun (WGS) entry which is preliminary data.</text>
</comment>
<organism evidence="1 2">
    <name type="scientific">Corallococcus caeni</name>
    <dbReference type="NCBI Taxonomy" id="3082388"/>
    <lineage>
        <taxon>Bacteria</taxon>
        <taxon>Pseudomonadati</taxon>
        <taxon>Myxococcota</taxon>
        <taxon>Myxococcia</taxon>
        <taxon>Myxococcales</taxon>
        <taxon>Cystobacterineae</taxon>
        <taxon>Myxococcaceae</taxon>
        <taxon>Corallococcus</taxon>
    </lineage>
</organism>
<proteinExistence type="predicted"/>
<reference evidence="1 2" key="1">
    <citation type="journal article" date="2024" name="Arch. Microbiol.">
        <title>Corallococcus caeni sp. nov., a novel myxobacterium isolated from activated sludge.</title>
        <authorList>
            <person name="Tomita S."/>
            <person name="Nakai R."/>
            <person name="Kuroda K."/>
            <person name="Kurashita H."/>
            <person name="Hatamoto M."/>
            <person name="Yamaguchi T."/>
            <person name="Narihiro T."/>
        </authorList>
    </citation>
    <scope>NUCLEOTIDE SEQUENCE [LARGE SCALE GENOMIC DNA]</scope>
    <source>
        <strain evidence="1 2">NO1</strain>
    </source>
</reference>
<evidence type="ECO:0000313" key="2">
    <source>
        <dbReference type="Proteomes" id="UP001342631"/>
    </source>
</evidence>
<dbReference type="EMBL" id="BTTX01000003">
    <property type="protein sequence ID" value="GMU06712.1"/>
    <property type="molecule type" value="Genomic_DNA"/>
</dbReference>
<dbReference type="Proteomes" id="UP001342631">
    <property type="component" value="Unassembled WGS sequence"/>
</dbReference>
<name>A0ABQ6QS97_9BACT</name>
<gene>
    <name evidence="1" type="ORF">ASNO1_29650</name>
</gene>
<evidence type="ECO:0008006" key="3">
    <source>
        <dbReference type="Google" id="ProtNLM"/>
    </source>
</evidence>
<protein>
    <recommendedName>
        <fullName evidence="3">Secreted protein</fullName>
    </recommendedName>
</protein>
<dbReference type="RefSeq" id="WP_338277563.1">
    <property type="nucleotide sequence ID" value="NZ_BTTX01000003.1"/>
</dbReference>
<keyword evidence="2" id="KW-1185">Reference proteome</keyword>
<accession>A0ABQ6QS97</accession>